<evidence type="ECO:0000313" key="3">
    <source>
        <dbReference type="Proteomes" id="UP000479526"/>
    </source>
</evidence>
<sequence>MTQDNRPQSWRPTAAERSAWTRDAFRAAAGLIAGPGGFFLYLAGEYFYDRRHLLFGTGGTPQRAMNPEGESIALRGGITNLDAVPLLGGRGRATQVLSITPSLTPSTRAMGLRDGDPVSVALSSRTVSSTRSGLIVPGRIGTTTRITVPSDDYSVAALGTRASALFTSKDPVIGTGTGTVIGSGLQVDALRRGGIVVPGARQVNLPLAGRTPFPSPQRPNILVAPRCPWCGERVTGSAFVAMADCPNRAGTAQALRSLNGYRPPAVATVTRRYCSDCHRYTSKPEDHSLWCRFMTFIGDL</sequence>
<keyword evidence="1" id="KW-0472">Membrane</keyword>
<gene>
    <name evidence="2" type="ORF">GT755_01900</name>
</gene>
<dbReference type="Proteomes" id="UP000479526">
    <property type="component" value="Unassembled WGS sequence"/>
</dbReference>
<dbReference type="AlphaFoldDB" id="A0A7C9NBL0"/>
<feature type="transmembrane region" description="Helical" evidence="1">
    <location>
        <begin position="24"/>
        <end position="43"/>
    </location>
</feature>
<protein>
    <submittedName>
        <fullName evidence="2">Uncharacterized protein</fullName>
    </submittedName>
</protein>
<evidence type="ECO:0000256" key="1">
    <source>
        <dbReference type="SAM" id="Phobius"/>
    </source>
</evidence>
<dbReference type="RefSeq" id="WP_161477940.1">
    <property type="nucleotide sequence ID" value="NZ_WXEW01000001.1"/>
</dbReference>
<keyword evidence="1" id="KW-0812">Transmembrane</keyword>
<proteinExistence type="predicted"/>
<name>A0A7C9NBL0_9ACTN</name>
<reference evidence="2 3" key="1">
    <citation type="submission" date="2020-01" db="EMBL/GenBank/DDBJ databases">
        <title>Herbidospora sp. NEAU-GS84 nov., a novel actinomycete isolated from soil.</title>
        <authorList>
            <person name="Han L."/>
        </authorList>
    </citation>
    <scope>NUCLEOTIDE SEQUENCE [LARGE SCALE GENOMIC DNA]</scope>
    <source>
        <strain evidence="2 3">NEAU-GS84</strain>
    </source>
</reference>
<accession>A0A7C9NBL0</accession>
<organism evidence="2 3">
    <name type="scientific">Herbidospora solisilvae</name>
    <dbReference type="NCBI Taxonomy" id="2696284"/>
    <lineage>
        <taxon>Bacteria</taxon>
        <taxon>Bacillati</taxon>
        <taxon>Actinomycetota</taxon>
        <taxon>Actinomycetes</taxon>
        <taxon>Streptosporangiales</taxon>
        <taxon>Streptosporangiaceae</taxon>
        <taxon>Herbidospora</taxon>
    </lineage>
</organism>
<keyword evidence="1" id="KW-1133">Transmembrane helix</keyword>
<dbReference type="EMBL" id="WXEW01000001">
    <property type="protein sequence ID" value="NAS20435.1"/>
    <property type="molecule type" value="Genomic_DNA"/>
</dbReference>
<evidence type="ECO:0000313" key="2">
    <source>
        <dbReference type="EMBL" id="NAS20435.1"/>
    </source>
</evidence>
<comment type="caution">
    <text evidence="2">The sequence shown here is derived from an EMBL/GenBank/DDBJ whole genome shotgun (WGS) entry which is preliminary data.</text>
</comment>
<keyword evidence="3" id="KW-1185">Reference proteome</keyword>